<dbReference type="Proteomes" id="UP000800040">
    <property type="component" value="Unassembled WGS sequence"/>
</dbReference>
<evidence type="ECO:0000313" key="1">
    <source>
        <dbReference type="EMBL" id="KAF1836182.1"/>
    </source>
</evidence>
<accession>A0A6A5KKF2</accession>
<name>A0A6A5KKF2_9PLEO</name>
<protein>
    <submittedName>
        <fullName evidence="1">Uncharacterized protein</fullName>
    </submittedName>
</protein>
<dbReference type="EMBL" id="ML975276">
    <property type="protein sequence ID" value="KAF1836182.1"/>
    <property type="molecule type" value="Genomic_DNA"/>
</dbReference>
<dbReference type="AlphaFoldDB" id="A0A6A5KKF2"/>
<organism evidence="1 2">
    <name type="scientific">Decorospora gaudefroyi</name>
    <dbReference type="NCBI Taxonomy" id="184978"/>
    <lineage>
        <taxon>Eukaryota</taxon>
        <taxon>Fungi</taxon>
        <taxon>Dikarya</taxon>
        <taxon>Ascomycota</taxon>
        <taxon>Pezizomycotina</taxon>
        <taxon>Dothideomycetes</taxon>
        <taxon>Pleosporomycetidae</taxon>
        <taxon>Pleosporales</taxon>
        <taxon>Pleosporineae</taxon>
        <taxon>Pleosporaceae</taxon>
        <taxon>Decorospora</taxon>
    </lineage>
</organism>
<proteinExistence type="predicted"/>
<keyword evidence="2" id="KW-1185">Reference proteome</keyword>
<gene>
    <name evidence="1" type="ORF">BDW02DRAFT_578113</name>
</gene>
<sequence>MEALSNYPVMLHQCDERPYSFVPGPDEPSVRRQDSLQEREHAGEIYTNAYVVSVYPSSLHPQREAQRTHVASPLRHEVREHMSKTAHEQQPRSPVAFPKPLRVEKVQQTPGEGLRIPMTEPRSELQQQLPILEVTPTLIKTRPISDTIRLLPHSKSTDPLQRLQHNADGAFLDIFAANAYRDPLPGPLRPQGAQYGYQIARKPLPVSAKVMPGLVAHSVPSPHLAPVQQPRDRLRDRFRVTLRGKLQRAKEIYDNGPSGW</sequence>
<evidence type="ECO:0000313" key="2">
    <source>
        <dbReference type="Proteomes" id="UP000800040"/>
    </source>
</evidence>
<reference evidence="1" key="1">
    <citation type="submission" date="2020-01" db="EMBL/GenBank/DDBJ databases">
        <authorList>
            <consortium name="DOE Joint Genome Institute"/>
            <person name="Haridas S."/>
            <person name="Albert R."/>
            <person name="Binder M."/>
            <person name="Bloem J."/>
            <person name="Labutti K."/>
            <person name="Salamov A."/>
            <person name="Andreopoulos B."/>
            <person name="Baker S.E."/>
            <person name="Barry K."/>
            <person name="Bills G."/>
            <person name="Bluhm B.H."/>
            <person name="Cannon C."/>
            <person name="Castanera R."/>
            <person name="Culley D.E."/>
            <person name="Daum C."/>
            <person name="Ezra D."/>
            <person name="Gonzalez J.B."/>
            <person name="Henrissat B."/>
            <person name="Kuo A."/>
            <person name="Liang C."/>
            <person name="Lipzen A."/>
            <person name="Lutzoni F."/>
            <person name="Magnuson J."/>
            <person name="Mondo S."/>
            <person name="Nolan M."/>
            <person name="Ohm R."/>
            <person name="Pangilinan J."/>
            <person name="Park H.-J."/>
            <person name="Ramirez L."/>
            <person name="Alfaro M."/>
            <person name="Sun H."/>
            <person name="Tritt A."/>
            <person name="Yoshinaga Y."/>
            <person name="Zwiers L.-H."/>
            <person name="Turgeon B.G."/>
            <person name="Goodwin S.B."/>
            <person name="Spatafora J.W."/>
            <person name="Crous P.W."/>
            <person name="Grigoriev I.V."/>
        </authorList>
    </citation>
    <scope>NUCLEOTIDE SEQUENCE</scope>
    <source>
        <strain evidence="1">P77</strain>
    </source>
</reference>